<reference evidence="3 4" key="1">
    <citation type="submission" date="2024-04" db="EMBL/GenBank/DDBJ databases">
        <title>Isolation of an actinomycete strain from pig manure.</title>
        <authorList>
            <person name="Gong T."/>
            <person name="Yu Z."/>
            <person name="An M."/>
            <person name="Wei C."/>
            <person name="Yang W."/>
            <person name="Liu L."/>
        </authorList>
    </citation>
    <scope>NUCLEOTIDE SEQUENCE [LARGE SCALE GENOMIC DNA]</scope>
    <source>
        <strain evidence="3 4">ZF39</strain>
    </source>
</reference>
<evidence type="ECO:0000259" key="2">
    <source>
        <dbReference type="Pfam" id="PF09350"/>
    </source>
</evidence>
<evidence type="ECO:0000313" key="4">
    <source>
        <dbReference type="Proteomes" id="UP001442841"/>
    </source>
</evidence>
<organism evidence="3 4">
    <name type="scientific">Ammonicoccus fulvus</name>
    <dbReference type="NCBI Taxonomy" id="3138240"/>
    <lineage>
        <taxon>Bacteria</taxon>
        <taxon>Bacillati</taxon>
        <taxon>Actinomycetota</taxon>
        <taxon>Actinomycetes</taxon>
        <taxon>Propionibacteriales</taxon>
        <taxon>Propionibacteriaceae</taxon>
        <taxon>Ammonicoccus</taxon>
    </lineage>
</organism>
<evidence type="ECO:0000313" key="3">
    <source>
        <dbReference type="EMBL" id="XAN06044.1"/>
    </source>
</evidence>
<feature type="compositionally biased region" description="Basic and acidic residues" evidence="1">
    <location>
        <begin position="1"/>
        <end position="15"/>
    </location>
</feature>
<dbReference type="RefSeq" id="WP_425307482.1">
    <property type="nucleotide sequence ID" value="NZ_CP154795.1"/>
</dbReference>
<feature type="region of interest" description="Disordered" evidence="1">
    <location>
        <begin position="1"/>
        <end position="22"/>
    </location>
</feature>
<proteinExistence type="predicted"/>
<protein>
    <submittedName>
        <fullName evidence="3">DUF1992 domain-containing protein</fullName>
    </submittedName>
</protein>
<feature type="domain" description="DnaJ homologue subfamily C member 28 conserved" evidence="2">
    <location>
        <begin position="31"/>
        <end position="97"/>
    </location>
</feature>
<keyword evidence="4" id="KW-1185">Reference proteome</keyword>
<dbReference type="Proteomes" id="UP001442841">
    <property type="component" value="Chromosome"/>
</dbReference>
<accession>A0ABZ3FJ59</accession>
<sequence length="150" mass="17530">MNAEERPPDGEEQPKPRRWRKWPPGIVFEGWIDRQIREAIERGEFDNLPGAGKPIPNLDDNDENWWIKSKLEREGIKAPLPNALALRREVEEIQRALADVRSETEAREIIDDLNARVRELYLHRDRGPLIVVRTVAVEPTIQEWRRRSGG</sequence>
<dbReference type="EMBL" id="CP154795">
    <property type="protein sequence ID" value="XAN06044.1"/>
    <property type="molecule type" value="Genomic_DNA"/>
</dbReference>
<gene>
    <name evidence="3" type="ORF">AADG42_01550</name>
</gene>
<dbReference type="Pfam" id="PF09350">
    <property type="entry name" value="DJC28_CD"/>
    <property type="match status" value="1"/>
</dbReference>
<name>A0ABZ3FJ59_9ACTN</name>
<dbReference type="InterPro" id="IPR018961">
    <property type="entry name" value="DnaJ_homolog_subfam-C_membr-28"/>
</dbReference>
<evidence type="ECO:0000256" key="1">
    <source>
        <dbReference type="SAM" id="MobiDB-lite"/>
    </source>
</evidence>